<evidence type="ECO:0000259" key="6">
    <source>
        <dbReference type="SMART" id="SM00382"/>
    </source>
</evidence>
<evidence type="ECO:0000256" key="5">
    <source>
        <dbReference type="SAM" id="Coils"/>
    </source>
</evidence>
<dbReference type="Pfam" id="PF00931">
    <property type="entry name" value="NB-ARC"/>
    <property type="match status" value="1"/>
</dbReference>
<dbReference type="InterPro" id="IPR042197">
    <property type="entry name" value="Apaf_helical"/>
</dbReference>
<evidence type="ECO:0000256" key="3">
    <source>
        <dbReference type="ARBA" id="ARBA00022821"/>
    </source>
</evidence>
<dbReference type="GO" id="GO:0043531">
    <property type="term" value="F:ADP binding"/>
    <property type="evidence" value="ECO:0007669"/>
    <property type="project" value="InterPro"/>
</dbReference>
<dbReference type="InterPro" id="IPR032675">
    <property type="entry name" value="LRR_dom_sf"/>
</dbReference>
<dbReference type="Gene3D" id="1.10.8.430">
    <property type="entry name" value="Helical domain of apoptotic protease-activating factors"/>
    <property type="match status" value="1"/>
</dbReference>
<dbReference type="PANTHER" id="PTHR33463">
    <property type="entry name" value="NB-ARC DOMAIN-CONTAINING PROTEIN-RELATED"/>
    <property type="match status" value="1"/>
</dbReference>
<dbReference type="GeneID" id="111277045"/>
<dbReference type="InterPro" id="IPR027417">
    <property type="entry name" value="P-loop_NTPase"/>
</dbReference>
<dbReference type="AlphaFoldDB" id="A0A6P5WS01"/>
<dbReference type="SUPFAM" id="SSF52058">
    <property type="entry name" value="L domain-like"/>
    <property type="match status" value="1"/>
</dbReference>
<organism evidence="7 8">
    <name type="scientific">Durio zibethinus</name>
    <name type="common">Durian</name>
    <dbReference type="NCBI Taxonomy" id="66656"/>
    <lineage>
        <taxon>Eukaryota</taxon>
        <taxon>Viridiplantae</taxon>
        <taxon>Streptophyta</taxon>
        <taxon>Embryophyta</taxon>
        <taxon>Tracheophyta</taxon>
        <taxon>Spermatophyta</taxon>
        <taxon>Magnoliopsida</taxon>
        <taxon>eudicotyledons</taxon>
        <taxon>Gunneridae</taxon>
        <taxon>Pentapetalae</taxon>
        <taxon>rosids</taxon>
        <taxon>malvids</taxon>
        <taxon>Malvales</taxon>
        <taxon>Malvaceae</taxon>
        <taxon>Helicteroideae</taxon>
        <taxon>Durio</taxon>
    </lineage>
</organism>
<accession>A0A6P5WS01</accession>
<keyword evidence="2" id="KW-0547">Nucleotide-binding</keyword>
<sequence>MESIVCDAANKVVEYTFGVIKRGFVYVIYVDSKVQNLKEKVQDLMHARERVQHDVDRALRNAEEIEKDVLKWMANVDEKLAEAGGDKLKEDEEKAKKKCFIGLCPNFKSRYQLSKKAEEEAQAIIQLLGEGKFEKVSYSVAPEGIVIKGYKAFESRTSAMEGIMEALRESSVRIVGVHGMAGVGKTTFAKKVASKVREERLFDEVAMAMVSHNPAIRQIQGEIAEMLGLKFDVETDSGRAMQLRQRLKNGKRILIILDDLWQKLDLEAVGISFDNEAAQKSSTAGCKILLTSRGLDVLRLMDAERSFKVKILSQEESMILFANIVGEAVGKSDDHQRIADELVKKCAGLPVAILAIANTLKAKELYFWEDALRQLQRSIPSNIKGMQDDVYSTIELSYRWLSNEEEQSVFLLCGLHPQGFDILVSDLLQYSIGLNLLEGINTVEEARKRIDVLVHELKASSLLLEGKGDKWVKMHDLIRDVSLSIASKDKRMLVIEDESRMKELLKKGKLNDCTAISLPYSNIHELCGVECSKLELLMLLNQDSSFQISDTFFEGMNELKVLNVTGMSFPSLPSSFLSLTNLQTLRLYQCNLSEIAIIRNLKKLDILSFQDSRIEQLPVEIAELTQLKVLDLSECSRLKVIPANVISKLSRLEELYVSKSFGQWNVEGNAQLPELNLSCLSALHVYIPDAQIMPKDLFSVKLGRYKIAIGNFDWDFFECEASKALQLKLDTGIHLEEGIKMLVEKTEELRIKEFKGAQNVLYELDREGFPHLKHLRVDNSSDMKCIIKSMGSAPHKAFPVLESLELGELTVLEKICDGQLKTESFSRLKTVVVAGCDRLKYLFSVSMANNLYQLQEIRVRECENMKEIVVEEEGREDNVVEFRQLRSLKLEDLPELKSFYSMEETPSLIGQGGSVSSTNMVPLFNGKVIHLLISE</sequence>
<dbReference type="Gene3D" id="3.80.10.10">
    <property type="entry name" value="Ribonuclease Inhibitor"/>
    <property type="match status" value="2"/>
</dbReference>
<keyword evidence="7" id="KW-1185">Reference proteome</keyword>
<dbReference type="InterPro" id="IPR003593">
    <property type="entry name" value="AAA+_ATPase"/>
</dbReference>
<dbReference type="GO" id="GO:0006952">
    <property type="term" value="P:defense response"/>
    <property type="evidence" value="ECO:0007669"/>
    <property type="project" value="UniProtKB-KW"/>
</dbReference>
<dbReference type="InterPro" id="IPR002182">
    <property type="entry name" value="NB-ARC"/>
</dbReference>
<proteinExistence type="inferred from homology"/>
<dbReference type="RefSeq" id="XP_022718890.1">
    <property type="nucleotide sequence ID" value="XM_022863155.1"/>
</dbReference>
<dbReference type="OrthoDB" id="1001205at2759"/>
<evidence type="ECO:0000256" key="4">
    <source>
        <dbReference type="ARBA" id="ARBA00022840"/>
    </source>
</evidence>
<dbReference type="SMART" id="SM00382">
    <property type="entry name" value="AAA"/>
    <property type="match status" value="1"/>
</dbReference>
<feature type="domain" description="AAA+ ATPase" evidence="6">
    <location>
        <begin position="171"/>
        <end position="316"/>
    </location>
</feature>
<dbReference type="KEGG" id="dzi:111277045"/>
<comment type="similarity">
    <text evidence="1">Belongs to the disease resistance NB-LRR family.</text>
</comment>
<evidence type="ECO:0000313" key="7">
    <source>
        <dbReference type="Proteomes" id="UP000515121"/>
    </source>
</evidence>
<dbReference type="SUPFAM" id="SSF52540">
    <property type="entry name" value="P-loop containing nucleoside triphosphate hydrolases"/>
    <property type="match status" value="1"/>
</dbReference>
<dbReference type="Pfam" id="PF23247">
    <property type="entry name" value="LRR_RPS2"/>
    <property type="match status" value="1"/>
</dbReference>
<name>A0A6P5WS01_DURZI</name>
<evidence type="ECO:0000256" key="2">
    <source>
        <dbReference type="ARBA" id="ARBA00022741"/>
    </source>
</evidence>
<dbReference type="Gene3D" id="3.40.50.300">
    <property type="entry name" value="P-loop containing nucleotide triphosphate hydrolases"/>
    <property type="match status" value="1"/>
</dbReference>
<dbReference type="InterPro" id="IPR057135">
    <property type="entry name" value="At4g27190-like_LRR"/>
</dbReference>
<evidence type="ECO:0000256" key="1">
    <source>
        <dbReference type="ARBA" id="ARBA00008894"/>
    </source>
</evidence>
<feature type="coiled-coil region" evidence="5">
    <location>
        <begin position="34"/>
        <end position="75"/>
    </location>
</feature>
<gene>
    <name evidence="8" type="primary">LOC111277045</name>
</gene>
<keyword evidence="3" id="KW-0611">Plant defense</keyword>
<protein>
    <submittedName>
        <fullName evidence="8">Probable disease resistance protein At4g27220</fullName>
    </submittedName>
</protein>
<dbReference type="PANTHER" id="PTHR33463:SF203">
    <property type="entry name" value="AAA+ ATPASE DOMAIN-CONTAINING PROTEIN"/>
    <property type="match status" value="1"/>
</dbReference>
<dbReference type="InterPro" id="IPR050905">
    <property type="entry name" value="Plant_NBS-LRR"/>
</dbReference>
<dbReference type="PRINTS" id="PR00364">
    <property type="entry name" value="DISEASERSIST"/>
</dbReference>
<evidence type="ECO:0000313" key="8">
    <source>
        <dbReference type="RefSeq" id="XP_022718890.1"/>
    </source>
</evidence>
<reference evidence="8" key="1">
    <citation type="submission" date="2025-08" db="UniProtKB">
        <authorList>
            <consortium name="RefSeq"/>
        </authorList>
    </citation>
    <scope>IDENTIFICATION</scope>
    <source>
        <tissue evidence="8">Fruit stalk</tissue>
    </source>
</reference>
<keyword evidence="5" id="KW-0175">Coiled coil</keyword>
<keyword evidence="4" id="KW-0067">ATP-binding</keyword>
<dbReference type="Proteomes" id="UP000515121">
    <property type="component" value="Unplaced"/>
</dbReference>
<dbReference type="GO" id="GO:0005524">
    <property type="term" value="F:ATP binding"/>
    <property type="evidence" value="ECO:0007669"/>
    <property type="project" value="UniProtKB-KW"/>
</dbReference>